<dbReference type="RefSeq" id="WP_055654927.1">
    <property type="nucleotide sequence ID" value="NZ_CP045617.1"/>
</dbReference>
<organism evidence="2 3">
    <name type="scientific">Roseibium aggregatum</name>
    <dbReference type="NCBI Taxonomy" id="187304"/>
    <lineage>
        <taxon>Bacteria</taxon>
        <taxon>Pseudomonadati</taxon>
        <taxon>Pseudomonadota</taxon>
        <taxon>Alphaproteobacteria</taxon>
        <taxon>Hyphomicrobiales</taxon>
        <taxon>Stappiaceae</taxon>
        <taxon>Roseibium</taxon>
    </lineage>
</organism>
<dbReference type="EMBL" id="CXST01000001">
    <property type="protein sequence ID" value="CTQ42863.1"/>
    <property type="molecule type" value="Genomic_DNA"/>
</dbReference>
<feature type="region of interest" description="Disordered" evidence="1">
    <location>
        <begin position="70"/>
        <end position="92"/>
    </location>
</feature>
<evidence type="ECO:0000313" key="2">
    <source>
        <dbReference type="EMBL" id="CTQ42863.1"/>
    </source>
</evidence>
<dbReference type="OrthoDB" id="7866531at2"/>
<evidence type="ECO:0000313" key="3">
    <source>
        <dbReference type="Proteomes" id="UP000048926"/>
    </source>
</evidence>
<gene>
    <name evidence="2" type="ORF">LAL4801_01300</name>
</gene>
<sequence>MNRKFSAEFSKLANLLTEADPLATRAARAMVPDGLQKSVVSKNIGNVITLHDDCAKPTRSGRTQCNEESNAFAFPQPPVGSLAEAVEARHEQ</sequence>
<reference evidence="3" key="1">
    <citation type="submission" date="2015-07" db="EMBL/GenBank/DDBJ databases">
        <authorList>
            <person name="Rodrigo-Torres Lidia"/>
            <person name="Arahal R.David."/>
        </authorList>
    </citation>
    <scope>NUCLEOTIDE SEQUENCE [LARGE SCALE GENOMIC DNA]</scope>
    <source>
        <strain evidence="3">CECT 4801</strain>
    </source>
</reference>
<name>A0A0M6XZH5_9HYPH</name>
<keyword evidence="3" id="KW-1185">Reference proteome</keyword>
<protein>
    <submittedName>
        <fullName evidence="2">Uncharacterized protein</fullName>
    </submittedName>
</protein>
<proteinExistence type="predicted"/>
<dbReference type="Proteomes" id="UP000048926">
    <property type="component" value="Unassembled WGS sequence"/>
</dbReference>
<accession>A0A0M6XZH5</accession>
<dbReference type="AlphaFoldDB" id="A0A0M6XZH5"/>
<evidence type="ECO:0000256" key="1">
    <source>
        <dbReference type="SAM" id="MobiDB-lite"/>
    </source>
</evidence>